<dbReference type="Proteomes" id="UP000094068">
    <property type="component" value="Unassembled WGS sequence"/>
</dbReference>
<dbReference type="PANTHER" id="PTHR37826:SF3">
    <property type="entry name" value="J DOMAIN-CONTAINING PROTEIN"/>
    <property type="match status" value="1"/>
</dbReference>
<dbReference type="PANTHER" id="PTHR37826">
    <property type="entry name" value="FLOTILLIN BAND_7_5 DOMAIN PROTEIN"/>
    <property type="match status" value="1"/>
</dbReference>
<reference evidence="3" key="1">
    <citation type="submission" date="2016-09" db="EMBL/GenBank/DDBJ databases">
        <authorList>
            <person name="Gulvik C.A."/>
        </authorList>
    </citation>
    <scope>NUCLEOTIDE SEQUENCE [LARGE SCALE GENOMIC DNA]</scope>
    <source>
        <strain evidence="3">DSM 23328</strain>
    </source>
</reference>
<proteinExistence type="predicted"/>
<gene>
    <name evidence="2" type="ORF">BCR21_02770</name>
</gene>
<dbReference type="AlphaFoldDB" id="A0A1E5GML0"/>
<dbReference type="Gene3D" id="2.20.28.30">
    <property type="entry name" value="RNA polymerase ii, chain L"/>
    <property type="match status" value="2"/>
</dbReference>
<keyword evidence="1" id="KW-0472">Membrane</keyword>
<organism evidence="2 3">
    <name type="scientific">Enterococcus ureasiticus</name>
    <dbReference type="NCBI Taxonomy" id="903984"/>
    <lineage>
        <taxon>Bacteria</taxon>
        <taxon>Bacillati</taxon>
        <taxon>Bacillota</taxon>
        <taxon>Bacilli</taxon>
        <taxon>Lactobacillales</taxon>
        <taxon>Enterococcaceae</taxon>
        <taxon>Enterococcus</taxon>
    </lineage>
</organism>
<dbReference type="GO" id="GO:0005524">
    <property type="term" value="F:ATP binding"/>
    <property type="evidence" value="ECO:0007669"/>
    <property type="project" value="UniProtKB-KW"/>
</dbReference>
<evidence type="ECO:0000313" key="3">
    <source>
        <dbReference type="Proteomes" id="UP000094068"/>
    </source>
</evidence>
<name>A0A1E5GML0_9ENTE</name>
<dbReference type="EMBL" id="MIJZ01000001">
    <property type="protein sequence ID" value="OEG13932.1"/>
    <property type="molecule type" value="Genomic_DNA"/>
</dbReference>
<keyword evidence="2" id="KW-0067">ATP-binding</keyword>
<evidence type="ECO:0000256" key="1">
    <source>
        <dbReference type="SAM" id="Phobius"/>
    </source>
</evidence>
<dbReference type="STRING" id="903984.BCR21_02770"/>
<evidence type="ECO:0000313" key="2">
    <source>
        <dbReference type="EMBL" id="OEG13932.1"/>
    </source>
</evidence>
<keyword evidence="1" id="KW-0812">Transmembrane</keyword>
<keyword evidence="2" id="KW-0547">Nucleotide-binding</keyword>
<keyword evidence="3" id="KW-1185">Reference proteome</keyword>
<dbReference type="RefSeq" id="WP_069644986.1">
    <property type="nucleotide sequence ID" value="NZ_MIJZ01000001.1"/>
</dbReference>
<protein>
    <submittedName>
        <fullName evidence="2">ATP-binding protein</fullName>
    </submittedName>
</protein>
<accession>A0A1E5GML0</accession>
<keyword evidence="1" id="KW-1133">Transmembrane helix</keyword>
<feature type="transmembrane region" description="Helical" evidence="1">
    <location>
        <begin position="368"/>
        <end position="389"/>
    </location>
</feature>
<comment type="caution">
    <text evidence="2">The sequence shown here is derived from an EMBL/GenBank/DDBJ whole genome shotgun (WGS) entry which is preliminary data.</text>
</comment>
<sequence>MTDTFTHKCPNCGGPLLFDPKDQKFHCEYCLSVNTEAEVTDYETSQRAAHLEDDLSQATEPELTFTAESQVDDMTTKEKTAFKEATGTDNMKEDTLEGAMELFNCQSCGAQIVTEATTAATYCYYCHNPVVLSGRLSGTFLPEKVLPFAIEKEEAVEKFLAWTKKKWFIPKDFFNKEQIDKMTGVYFPYWVVDAEINGQMNGMGTTIRIWRIGDIEYTETKQFDVERKGTISFKELIKNALSKNVQQKMVEAVQPFLLDKAVSFKSQYLAGFQAEKRDIEYEAIQKSIQSELKDYSESLLRDTASGYTTLTKLRTDISLDSEENHYMLLPIWVVTYRSNEQSKKVYYYAMNGQTGKVSGILPVSYKRLGLFTFGVFATLLTIFLIGGWFI</sequence>
<dbReference type="OrthoDB" id="3182597at2"/>